<dbReference type="PANTHER" id="PTHR39342">
    <property type="entry name" value="UPF0283 MEMBRANE PROTEIN YCJF"/>
    <property type="match status" value="1"/>
</dbReference>
<keyword evidence="10" id="KW-1185">Reference proteome</keyword>
<evidence type="ECO:0000256" key="1">
    <source>
        <dbReference type="ARBA" id="ARBA00004429"/>
    </source>
</evidence>
<name>A0ABQ6HDA5_9GAMM</name>
<evidence type="ECO:0000256" key="7">
    <source>
        <dbReference type="ARBA" id="ARBA00023136"/>
    </source>
</evidence>
<dbReference type="InterPro" id="IPR006507">
    <property type="entry name" value="UPF0283"/>
</dbReference>
<organism evidence="9 10">
    <name type="scientific">Thalassotalea loyana</name>
    <dbReference type="NCBI Taxonomy" id="280483"/>
    <lineage>
        <taxon>Bacteria</taxon>
        <taxon>Pseudomonadati</taxon>
        <taxon>Pseudomonadota</taxon>
        <taxon>Gammaproteobacteria</taxon>
        <taxon>Alteromonadales</taxon>
        <taxon>Colwelliaceae</taxon>
        <taxon>Thalassotalea</taxon>
    </lineage>
</organism>
<dbReference type="NCBIfam" id="TIGR01620">
    <property type="entry name" value="hyp_HI0043"/>
    <property type="match status" value="1"/>
</dbReference>
<dbReference type="InterPro" id="IPR021147">
    <property type="entry name" value="DUF697"/>
</dbReference>
<comment type="similarity">
    <text evidence="2">Belongs to the UPF0283 family.</text>
</comment>
<gene>
    <name evidence="9" type="primary">ycjF</name>
    <name evidence="9" type="ORF">tloyanaT_09820</name>
</gene>
<evidence type="ECO:0000256" key="6">
    <source>
        <dbReference type="ARBA" id="ARBA00022989"/>
    </source>
</evidence>
<comment type="caution">
    <text evidence="9">The sequence shown here is derived from an EMBL/GenBank/DDBJ whole genome shotgun (WGS) entry which is preliminary data.</text>
</comment>
<keyword evidence="6 8" id="KW-1133">Transmembrane helix</keyword>
<evidence type="ECO:0000256" key="4">
    <source>
        <dbReference type="ARBA" id="ARBA00022519"/>
    </source>
</evidence>
<evidence type="ECO:0000256" key="2">
    <source>
        <dbReference type="ARBA" id="ARBA00008255"/>
    </source>
</evidence>
<evidence type="ECO:0000256" key="8">
    <source>
        <dbReference type="SAM" id="Phobius"/>
    </source>
</evidence>
<dbReference type="RefSeq" id="WP_284296344.1">
    <property type="nucleotide sequence ID" value="NZ_BSSV01000001.1"/>
</dbReference>
<keyword evidence="5 8" id="KW-0812">Transmembrane</keyword>
<evidence type="ECO:0000313" key="9">
    <source>
        <dbReference type="EMBL" id="GLX84730.1"/>
    </source>
</evidence>
<proteinExistence type="inferred from homology"/>
<evidence type="ECO:0000256" key="3">
    <source>
        <dbReference type="ARBA" id="ARBA00022475"/>
    </source>
</evidence>
<feature type="transmembrane region" description="Helical" evidence="8">
    <location>
        <begin position="95"/>
        <end position="116"/>
    </location>
</feature>
<keyword evidence="4" id="KW-0997">Cell inner membrane</keyword>
<dbReference type="EMBL" id="BSSV01000001">
    <property type="protein sequence ID" value="GLX84730.1"/>
    <property type="molecule type" value="Genomic_DNA"/>
</dbReference>
<reference evidence="9 10" key="1">
    <citation type="submission" date="2023-03" db="EMBL/GenBank/DDBJ databases">
        <title>Thalassotalea loyana LMG 22536T draft genome sequence.</title>
        <authorList>
            <person name="Sawabe T."/>
        </authorList>
    </citation>
    <scope>NUCLEOTIDE SEQUENCE [LARGE SCALE GENOMIC DNA]</scope>
    <source>
        <strain evidence="9 10">LMG 22536</strain>
    </source>
</reference>
<evidence type="ECO:0008006" key="11">
    <source>
        <dbReference type="Google" id="ProtNLM"/>
    </source>
</evidence>
<feature type="transmembrane region" description="Helical" evidence="8">
    <location>
        <begin position="210"/>
        <end position="229"/>
    </location>
</feature>
<dbReference type="Proteomes" id="UP001157134">
    <property type="component" value="Unassembled WGS sequence"/>
</dbReference>
<sequence length="345" mass="38386">MNTEKEQFQQQILFDEQSVEAGTDNLPESTPKADTVFFDNNDWQATEQDLQEIEQQIEKRSETSWGMRIGLSVLMLIVGIEAFEFFSTGFIDSPIITGLYAILFGVITATVGTSFIKELTGLSQLKKQLKVQQKVVDINQGYLEGQAVDVCKKIASKLPCDIALPSEDAWLSKEYKHLSDAEIIQLFNKQVMSAVDQKAMNEIAKHSSETMMMVAISPIAFIDMLIVFWRNVSMVDRVAGLYGIKLGYWSRIKLIREVLKNMIFAGATEIIADVGAEMIGADLLSKLSGRAAQGLASGMLTARLGIRTVHLCRPLPFNQDTPSINSVRQILVSNLKQLVLNKDKS</sequence>
<dbReference type="Pfam" id="PF05128">
    <property type="entry name" value="DUF697"/>
    <property type="match status" value="1"/>
</dbReference>
<protein>
    <recommendedName>
        <fullName evidence="11">TIGR01620 family protein</fullName>
    </recommendedName>
</protein>
<comment type="subcellular location">
    <subcellularLocation>
        <location evidence="1">Cell inner membrane</location>
        <topology evidence="1">Multi-pass membrane protein</topology>
    </subcellularLocation>
</comment>
<dbReference type="PANTHER" id="PTHR39342:SF1">
    <property type="entry name" value="UPF0283 MEMBRANE PROTEIN YCJF"/>
    <property type="match status" value="1"/>
</dbReference>
<evidence type="ECO:0000313" key="10">
    <source>
        <dbReference type="Proteomes" id="UP001157134"/>
    </source>
</evidence>
<evidence type="ECO:0000256" key="5">
    <source>
        <dbReference type="ARBA" id="ARBA00022692"/>
    </source>
</evidence>
<feature type="transmembrane region" description="Helical" evidence="8">
    <location>
        <begin position="65"/>
        <end position="83"/>
    </location>
</feature>
<keyword evidence="3" id="KW-1003">Cell membrane</keyword>
<keyword evidence="7 8" id="KW-0472">Membrane</keyword>
<accession>A0ABQ6HDA5</accession>